<evidence type="ECO:0000313" key="1">
    <source>
        <dbReference type="EMBL" id="AXF51393.1"/>
    </source>
</evidence>
<dbReference type="SUPFAM" id="SSF64484">
    <property type="entry name" value="beta and beta-prime subunits of DNA dependent RNA-polymerase"/>
    <property type="match status" value="1"/>
</dbReference>
<dbReference type="EMBL" id="MH426724">
    <property type="protein sequence ID" value="AXF51393.1"/>
    <property type="molecule type" value="Genomic_DNA"/>
</dbReference>
<proteinExistence type="predicted"/>
<organism evidence="1 2">
    <name type="scientific">Erwinia phage Wellington</name>
    <dbReference type="NCBI Taxonomy" id="2267653"/>
    <lineage>
        <taxon>Viruses</taxon>
        <taxon>Duplodnaviria</taxon>
        <taxon>Heunggongvirae</taxon>
        <taxon>Uroviricota</taxon>
        <taxon>Caudoviricetes</taxon>
        <taxon>Chimalliviridae</taxon>
        <taxon>Wellingtonvirus</taxon>
        <taxon>Wellingtonvirus wellington</taxon>
    </lineage>
</organism>
<accession>A0A345BLS2</accession>
<keyword evidence="2" id="KW-1185">Reference proteome</keyword>
<dbReference type="GO" id="GO:0000428">
    <property type="term" value="C:DNA-directed RNA polymerase complex"/>
    <property type="evidence" value="ECO:0007669"/>
    <property type="project" value="UniProtKB-KW"/>
</dbReference>
<evidence type="ECO:0000313" key="2">
    <source>
        <dbReference type="Proteomes" id="UP000258581"/>
    </source>
</evidence>
<sequence>MLQIRQFNQHFSIRKTDEYSTPRIIPLEKLQIPRGSVLHTVDLDQVVLAPPSTLPYFKELTKPAQVRHHYRLATDGITGKPIPVPVQGQERAILAYHRENRTFRRMQSDELVRRDDLTLLIENYTPLLPHYRYADTLLSWYDRLHNVVVTIAEQMKYDTNEYTRQNYYILNVGSRLPAFEKFKNTYNDRIKTRLEHFQTFDLQWLLELFAWAHGEQELSVFAGMDFSQLSRMNFIITHNTGFTVMNMGVVERMRKDSGGRFNDDMMARKFHKLIAQVLTRNPDPVADIDFVSPSGEEVTLIESAAPQGNIDGLDDEADLEDAEITEDDDHFDEKADLVIQEKVEDVKPTTITVEKAIDHGQIIKNEVARLAEAGRLSVKAFTFLNESSERFVSLPNPYDKTGKETYGDALKYTEADLKVEAKTLVKNPTVMTEAWTQNTTDAMTKKYNRTMLPKDILGAVASSQRLGLVVHNHTVDKEVAVTGNVEHHTLRLQPVGGEPVTVRFSVPSLTEDGTWMANGTEYTMRRQRVDIPIRKVNFDTVALTTAYGKNFVSRSEKAVNDYGRWITNAIITRAVDPKNTEITDAKLANVFNPELTLPRQYTMVARRVSTFNAIGYRWNFEHAVRDSFFGEAVVKDLEKKDLVPVATGRGGVLGMDEHSQVYRVKGDSVEPLGSLADTLGIDQVKAPREVSELSIMGQSLSLGFVFSFYLGLTGMLKHFGIRYEVLPPGQRVDKTTFDSVIRLADAKIVVMCDNDKQRMVVNGLDKYLKHLVMYTESEVEREDIYLNLIRDADSLTPRYVNELKQMRSAFVDDMHARILRQMGEPETFIGLLERSNELLQTDHSKPEINGDEMMFVGNQRIAYHVYTALVRAMRNYQNAPGSSRKFELPQDMVWGAINSDPSVLLAPGANPIQNIKEKDVITMGGTGGRNRKTMVYHTREFQPSDLGVVSGNTVDNGDVGITAFSTANPCYATVDGITAPRNVKDLQPGQLLSFIDGLAPDTLMDDAKRQNFVGIQWGSAMACVGATTLPYRTEMEKLVAHRTSVKHARVAEQAGKVLEVSEDHIKIKYDDGSEVSFELGRWFGAHEGSNYPHTLITDFKVGDKFPEGTVVTFNEQHFERDLMDRTQVNLKNGIVGWMALIEGEEVIEDSNAISAHAARLMAADVTKAKEVTVRFDQNIMEILKEGDHVDVDSILCTFNDQMSDDSASFSEESAATLYGLSAYAPQAGLRGFIDKIEVVYHGDIEDMSPSITSLVQKYDRVRKKRATALSKDDVPTSGSVNGDYRVDGVPLAYQNAVIKFYITHRVDMAAADKLVLANQLKTTVYQVMPGENHTEAGDLIDFKFGRTSVDARIVGSVIKIGTTNGASLKGGEWVGRILEGEAPPKLPSKV</sequence>
<keyword evidence="1" id="KW-0240">DNA-directed RNA polymerase</keyword>
<dbReference type="Proteomes" id="UP000258581">
    <property type="component" value="Segment"/>
</dbReference>
<gene>
    <name evidence="1" type="ORF">WELLINGTON_267</name>
</gene>
<protein>
    <submittedName>
        <fullName evidence="1">Putative DNA-directed RNA polymerase beta subunit</fullName>
    </submittedName>
</protein>
<keyword evidence="1" id="KW-0804">Transcription</keyword>
<reference evidence="2" key="1">
    <citation type="submission" date="2018-06" db="EMBL/GenBank/DDBJ databases">
        <authorList>
            <person name="Sharma R."/>
            <person name="James B."/>
            <person name="Berg J.A."/>
            <person name="Breakwell D.P."/>
            <person name="Hope S."/>
            <person name="Grose J.H."/>
        </authorList>
    </citation>
    <scope>NUCLEOTIDE SEQUENCE [LARGE SCALE GENOMIC DNA]</scope>
</reference>
<name>A0A345BLS2_9CAUD</name>